<comment type="caution">
    <text evidence="2">The sequence shown here is derived from an EMBL/GenBank/DDBJ whole genome shotgun (WGS) entry which is preliminary data.</text>
</comment>
<sequence>MGLSVLIVIIASLVLGLILGAVLTRPRRWDLHVCVDDPAREVDDPAREPADGTAGTPGTGGAKAPRAPA</sequence>
<evidence type="ECO:0000313" key="3">
    <source>
        <dbReference type="Proteomes" id="UP001499930"/>
    </source>
</evidence>
<dbReference type="Proteomes" id="UP001499930">
    <property type="component" value="Unassembled WGS sequence"/>
</dbReference>
<evidence type="ECO:0000256" key="1">
    <source>
        <dbReference type="SAM" id="MobiDB-lite"/>
    </source>
</evidence>
<gene>
    <name evidence="2" type="ORF">GCM10017559_78890</name>
</gene>
<protein>
    <submittedName>
        <fullName evidence="2">Uncharacterized protein</fullName>
    </submittedName>
</protein>
<proteinExistence type="predicted"/>
<organism evidence="2 3">
    <name type="scientific">Streptosporangium longisporum</name>
    <dbReference type="NCBI Taxonomy" id="46187"/>
    <lineage>
        <taxon>Bacteria</taxon>
        <taxon>Bacillati</taxon>
        <taxon>Actinomycetota</taxon>
        <taxon>Actinomycetes</taxon>
        <taxon>Streptosporangiales</taxon>
        <taxon>Streptosporangiaceae</taxon>
        <taxon>Streptosporangium</taxon>
    </lineage>
</organism>
<feature type="region of interest" description="Disordered" evidence="1">
    <location>
        <begin position="38"/>
        <end position="69"/>
    </location>
</feature>
<reference evidence="3" key="1">
    <citation type="journal article" date="2019" name="Int. J. Syst. Evol. Microbiol.">
        <title>The Global Catalogue of Microorganisms (GCM) 10K type strain sequencing project: providing services to taxonomists for standard genome sequencing and annotation.</title>
        <authorList>
            <consortium name="The Broad Institute Genomics Platform"/>
            <consortium name="The Broad Institute Genome Sequencing Center for Infectious Disease"/>
            <person name="Wu L."/>
            <person name="Ma J."/>
        </authorList>
    </citation>
    <scope>NUCLEOTIDE SEQUENCE [LARGE SCALE GENOMIC DNA]</scope>
    <source>
        <strain evidence="3">JCM 3106</strain>
    </source>
</reference>
<name>A0ABP6LC09_9ACTN</name>
<dbReference type="RefSeq" id="WP_344906751.1">
    <property type="nucleotide sequence ID" value="NZ_BAAAWD010000029.1"/>
</dbReference>
<dbReference type="EMBL" id="BAAAWD010000029">
    <property type="protein sequence ID" value="GAA3038953.1"/>
    <property type="molecule type" value="Genomic_DNA"/>
</dbReference>
<keyword evidence="3" id="KW-1185">Reference proteome</keyword>
<accession>A0ABP6LC09</accession>
<feature type="compositionally biased region" description="Basic and acidic residues" evidence="1">
    <location>
        <begin position="38"/>
        <end position="50"/>
    </location>
</feature>
<evidence type="ECO:0000313" key="2">
    <source>
        <dbReference type="EMBL" id="GAA3038953.1"/>
    </source>
</evidence>